<sequence>MESNRSKIRKPSPQKPRTRKRRSREQSAAKAGLRKRGSQKRRRADDGSDSSRSPTRRRLAPSSPGSPPPYPLSDDISVSSRGKTPPTPTSSISDGKPPLTDEEVYEFHRKGTEYQGWIADPNLGGCQCEQSTTTMFELFNNSNTSERFTCPTNHFDDPPAPIHEDLEELGLPIKEHKYRLTRLLLCGCDEEGYRRETEYRHTFMKGVMIGECIYRFDGPHWSDIAIAQYKFDHPIDTLHYLYFTNVENDESLHYVQQILYPRHEVRWPWSNRIERQTWEYDTDEYKEILGTKLGKAAACLVLGAWDRGTYRIARVHTLSRTFRIHLRFDIEAIPAS</sequence>
<dbReference type="EMBL" id="JAPQKP010000006">
    <property type="protein sequence ID" value="KAJ5185694.1"/>
    <property type="molecule type" value="Genomic_DNA"/>
</dbReference>
<dbReference type="AlphaFoldDB" id="A0A9W9M205"/>
<name>A0A9W9M205_9EURO</name>
<feature type="compositionally biased region" description="Basic residues" evidence="1">
    <location>
        <begin position="1"/>
        <end position="23"/>
    </location>
</feature>
<protein>
    <submittedName>
        <fullName evidence="2">Uncharacterized protein</fullName>
    </submittedName>
</protein>
<reference evidence="2" key="1">
    <citation type="submission" date="2022-11" db="EMBL/GenBank/DDBJ databases">
        <authorList>
            <person name="Petersen C."/>
        </authorList>
    </citation>
    <scope>NUCLEOTIDE SEQUENCE</scope>
    <source>
        <strain evidence="2">IBT 16849</strain>
    </source>
</reference>
<reference evidence="2" key="2">
    <citation type="journal article" date="2023" name="IMA Fungus">
        <title>Comparative genomic study of the Penicillium genus elucidates a diverse pangenome and 15 lateral gene transfer events.</title>
        <authorList>
            <person name="Petersen C."/>
            <person name="Sorensen T."/>
            <person name="Nielsen M.R."/>
            <person name="Sondergaard T.E."/>
            <person name="Sorensen J.L."/>
            <person name="Fitzpatrick D.A."/>
            <person name="Frisvad J.C."/>
            <person name="Nielsen K.L."/>
        </authorList>
    </citation>
    <scope>NUCLEOTIDE SEQUENCE</scope>
    <source>
        <strain evidence="2">IBT 16849</strain>
    </source>
</reference>
<organism evidence="2 3">
    <name type="scientific">Penicillium cf. griseofulvum</name>
    <dbReference type="NCBI Taxonomy" id="2972120"/>
    <lineage>
        <taxon>Eukaryota</taxon>
        <taxon>Fungi</taxon>
        <taxon>Dikarya</taxon>
        <taxon>Ascomycota</taxon>
        <taxon>Pezizomycotina</taxon>
        <taxon>Eurotiomycetes</taxon>
        <taxon>Eurotiomycetidae</taxon>
        <taxon>Eurotiales</taxon>
        <taxon>Aspergillaceae</taxon>
        <taxon>Penicillium</taxon>
    </lineage>
</organism>
<comment type="caution">
    <text evidence="2">The sequence shown here is derived from an EMBL/GenBank/DDBJ whole genome shotgun (WGS) entry which is preliminary data.</text>
</comment>
<evidence type="ECO:0000313" key="3">
    <source>
        <dbReference type="Proteomes" id="UP001150879"/>
    </source>
</evidence>
<dbReference type="Proteomes" id="UP001150879">
    <property type="component" value="Unassembled WGS sequence"/>
</dbReference>
<proteinExistence type="predicted"/>
<gene>
    <name evidence="2" type="ORF">N7472_010534</name>
</gene>
<feature type="region of interest" description="Disordered" evidence="1">
    <location>
        <begin position="1"/>
        <end position="99"/>
    </location>
</feature>
<accession>A0A9W9M205</accession>
<feature type="compositionally biased region" description="Basic residues" evidence="1">
    <location>
        <begin position="32"/>
        <end position="42"/>
    </location>
</feature>
<keyword evidence="3" id="KW-1185">Reference proteome</keyword>
<evidence type="ECO:0000313" key="2">
    <source>
        <dbReference type="EMBL" id="KAJ5185694.1"/>
    </source>
</evidence>
<evidence type="ECO:0000256" key="1">
    <source>
        <dbReference type="SAM" id="MobiDB-lite"/>
    </source>
</evidence>
<dbReference type="OrthoDB" id="4327467at2759"/>